<evidence type="ECO:0000256" key="4">
    <source>
        <dbReference type="ARBA" id="ARBA00022692"/>
    </source>
</evidence>
<keyword evidence="10" id="KW-1185">Reference proteome</keyword>
<feature type="transmembrane region" description="Helical" evidence="7">
    <location>
        <begin position="125"/>
        <end position="144"/>
    </location>
</feature>
<dbReference type="InterPro" id="IPR051258">
    <property type="entry name" value="Diverse_Substrate_Transporter"/>
</dbReference>
<dbReference type="Proteomes" id="UP000198528">
    <property type="component" value="Unassembled WGS sequence"/>
</dbReference>
<feature type="transmembrane region" description="Helical" evidence="7">
    <location>
        <begin position="70"/>
        <end position="88"/>
    </location>
</feature>
<feature type="transmembrane region" description="Helical" evidence="7">
    <location>
        <begin position="216"/>
        <end position="235"/>
    </location>
</feature>
<feature type="transmembrane region" description="Helical" evidence="7">
    <location>
        <begin position="247"/>
        <end position="267"/>
    </location>
</feature>
<organism evidence="9 10">
    <name type="scientific">Parafannyhessea umbonata</name>
    <dbReference type="NCBI Taxonomy" id="604330"/>
    <lineage>
        <taxon>Bacteria</taxon>
        <taxon>Bacillati</taxon>
        <taxon>Actinomycetota</taxon>
        <taxon>Coriobacteriia</taxon>
        <taxon>Coriobacteriales</taxon>
        <taxon>Atopobiaceae</taxon>
        <taxon>Parafannyhessea</taxon>
    </lineage>
</organism>
<dbReference type="InterPro" id="IPR000620">
    <property type="entry name" value="EamA_dom"/>
</dbReference>
<dbReference type="PANTHER" id="PTHR42920">
    <property type="entry name" value="OS03G0707200 PROTEIN-RELATED"/>
    <property type="match status" value="1"/>
</dbReference>
<evidence type="ECO:0000256" key="6">
    <source>
        <dbReference type="ARBA" id="ARBA00023136"/>
    </source>
</evidence>
<comment type="subcellular location">
    <subcellularLocation>
        <location evidence="1">Cell membrane</location>
        <topology evidence="1">Multi-pass membrane protein</topology>
    </subcellularLocation>
</comment>
<accession>A0A1G6IAF6</accession>
<keyword evidence="4 7" id="KW-0812">Transmembrane</keyword>
<dbReference type="SUPFAM" id="SSF103481">
    <property type="entry name" value="Multidrug resistance efflux transporter EmrE"/>
    <property type="match status" value="2"/>
</dbReference>
<evidence type="ECO:0000256" key="3">
    <source>
        <dbReference type="ARBA" id="ARBA00022475"/>
    </source>
</evidence>
<feature type="domain" description="EamA" evidence="8">
    <location>
        <begin position="154"/>
        <end position="287"/>
    </location>
</feature>
<dbReference type="Pfam" id="PF00892">
    <property type="entry name" value="EamA"/>
    <property type="match status" value="2"/>
</dbReference>
<feature type="transmembrane region" description="Helical" evidence="7">
    <location>
        <begin position="12"/>
        <end position="30"/>
    </location>
</feature>
<feature type="domain" description="EamA" evidence="8">
    <location>
        <begin position="13"/>
        <end position="142"/>
    </location>
</feature>
<feature type="transmembrane region" description="Helical" evidence="7">
    <location>
        <begin position="156"/>
        <end position="175"/>
    </location>
</feature>
<keyword evidence="5 7" id="KW-1133">Transmembrane helix</keyword>
<sequence>MRTPRNIPSWAYAVAVVLTTVAYGASYVVIKDAMEAVATSWLLAMRFGLAAAILGVAFRRRIARTIDLSHVLAGVVMGLPEALGFLLQNLGLTQTSPGRNAFLTATYCVMVPFLAWAVERRRPGANNVVAALMCLTGVGLLSLTGRQSLSLGAGDWLTLFSALMYASNMVAVGRLGRAHDAVCLTFLMLATCAIVCLGWAVALEPAPAASAFTAEFAAQLAYITIATTVVGLLVQNVAQRHLPSSEVALLLSFESVFAAVFSVAFYGEKITPSLLAGFALIFGAVLVSQFAPGRRQADELRAEAREGRL</sequence>
<dbReference type="RefSeq" id="WP_090844866.1">
    <property type="nucleotide sequence ID" value="NZ_FMZL01000002.1"/>
</dbReference>
<feature type="transmembrane region" description="Helical" evidence="7">
    <location>
        <begin position="182"/>
        <end position="201"/>
    </location>
</feature>
<evidence type="ECO:0000256" key="1">
    <source>
        <dbReference type="ARBA" id="ARBA00004651"/>
    </source>
</evidence>
<dbReference type="EMBL" id="FMZL01000002">
    <property type="protein sequence ID" value="SDC03522.1"/>
    <property type="molecule type" value="Genomic_DNA"/>
</dbReference>
<proteinExistence type="inferred from homology"/>
<evidence type="ECO:0000259" key="8">
    <source>
        <dbReference type="Pfam" id="PF00892"/>
    </source>
</evidence>
<feature type="transmembrane region" description="Helical" evidence="7">
    <location>
        <begin position="100"/>
        <end position="118"/>
    </location>
</feature>
<feature type="transmembrane region" description="Helical" evidence="7">
    <location>
        <begin position="273"/>
        <end position="291"/>
    </location>
</feature>
<keyword evidence="6 7" id="KW-0472">Membrane</keyword>
<evidence type="ECO:0000256" key="5">
    <source>
        <dbReference type="ARBA" id="ARBA00022989"/>
    </source>
</evidence>
<reference evidence="10" key="1">
    <citation type="submission" date="2016-10" db="EMBL/GenBank/DDBJ databases">
        <authorList>
            <person name="Varghese N."/>
            <person name="Submissions S."/>
        </authorList>
    </citation>
    <scope>NUCLEOTIDE SEQUENCE [LARGE SCALE GENOMIC DNA]</scope>
    <source>
        <strain evidence="10">DSM 22619</strain>
    </source>
</reference>
<dbReference type="PANTHER" id="PTHR42920:SF5">
    <property type="entry name" value="EAMA DOMAIN-CONTAINING PROTEIN"/>
    <property type="match status" value="1"/>
</dbReference>
<evidence type="ECO:0000256" key="7">
    <source>
        <dbReference type="SAM" id="Phobius"/>
    </source>
</evidence>
<dbReference type="AlphaFoldDB" id="A0A1G6IAF6"/>
<evidence type="ECO:0000313" key="10">
    <source>
        <dbReference type="Proteomes" id="UP000198528"/>
    </source>
</evidence>
<name>A0A1G6IAF6_9ACTN</name>
<comment type="similarity">
    <text evidence="2">Belongs to the EamA transporter family.</text>
</comment>
<dbReference type="InterPro" id="IPR037185">
    <property type="entry name" value="EmrE-like"/>
</dbReference>
<evidence type="ECO:0000313" key="9">
    <source>
        <dbReference type="EMBL" id="SDC03522.1"/>
    </source>
</evidence>
<protein>
    <submittedName>
        <fullName evidence="9">Permease of the drug/metabolite transporter (DMT) superfamily</fullName>
    </submittedName>
</protein>
<feature type="transmembrane region" description="Helical" evidence="7">
    <location>
        <begin position="36"/>
        <end position="58"/>
    </location>
</feature>
<gene>
    <name evidence="9" type="ORF">SAMN04487824_10292</name>
</gene>
<evidence type="ECO:0000256" key="2">
    <source>
        <dbReference type="ARBA" id="ARBA00007362"/>
    </source>
</evidence>
<dbReference type="GO" id="GO:0005886">
    <property type="term" value="C:plasma membrane"/>
    <property type="evidence" value="ECO:0007669"/>
    <property type="project" value="UniProtKB-SubCell"/>
</dbReference>
<keyword evidence="3" id="KW-1003">Cell membrane</keyword>
<dbReference type="STRING" id="604330.SAMN04489857_0264"/>